<dbReference type="EMBL" id="FUGD01000192">
    <property type="protein sequence ID" value="SJM38484.1"/>
    <property type="molecule type" value="Genomic_DNA"/>
</dbReference>
<dbReference type="STRING" id="1945520.A1019T_02481"/>
<dbReference type="OrthoDB" id="9804145at2"/>
<name>A0A1R4EJ48_9GAMM</name>
<accession>A0A1R4EJ48</accession>
<dbReference type="RefSeq" id="WP_077449823.1">
    <property type="nucleotide sequence ID" value="NZ_FUGD01000192.1"/>
</dbReference>
<dbReference type="Proteomes" id="UP000188169">
    <property type="component" value="Unassembled WGS sequence"/>
</dbReference>
<dbReference type="AlphaFoldDB" id="A0A1R4EJ48"/>
<evidence type="ECO:0000313" key="1">
    <source>
        <dbReference type="EMBL" id="SJM38484.1"/>
    </source>
</evidence>
<organism evidence="1 2">
    <name type="scientific">Psychrobacter pasteurii</name>
    <dbReference type="NCBI Taxonomy" id="1945520"/>
    <lineage>
        <taxon>Bacteria</taxon>
        <taxon>Pseudomonadati</taxon>
        <taxon>Pseudomonadota</taxon>
        <taxon>Gammaproteobacteria</taxon>
        <taxon>Moraxellales</taxon>
        <taxon>Moraxellaceae</taxon>
        <taxon>Psychrobacter</taxon>
    </lineage>
</organism>
<protein>
    <submittedName>
        <fullName evidence="1">Uncharacterized protein</fullName>
    </submittedName>
</protein>
<gene>
    <name evidence="1" type="ORF">A1019T_02481</name>
</gene>
<proteinExistence type="predicted"/>
<reference evidence="2" key="1">
    <citation type="submission" date="2017-02" db="EMBL/GenBank/DDBJ databases">
        <authorList>
            <person name="Mornico D."/>
        </authorList>
    </citation>
    <scope>NUCLEOTIDE SEQUENCE [LARGE SCALE GENOMIC DNA]</scope>
</reference>
<keyword evidence="2" id="KW-1185">Reference proteome</keyword>
<evidence type="ECO:0000313" key="2">
    <source>
        <dbReference type="Proteomes" id="UP000188169"/>
    </source>
</evidence>
<sequence>MGLKLLHTSLPKLGLIVQGQLESAEKEVFLDAHGWQLLDYSAKLSYKPTELTKSFVVDIEDRKVSSSFTDNEDTLNLNLAHTEINQDEFIGWLDQECRQSDVIQSAMIGFLAKIINNLFQNSKLTLTTLISNKYPLANAIQALIQTYRKQASTQYCIRKAAASWS</sequence>